<keyword evidence="1" id="KW-1133">Transmembrane helix</keyword>
<dbReference type="InterPro" id="IPR045501">
    <property type="entry name" value="DUF6490"/>
</dbReference>
<keyword evidence="3" id="KW-1185">Reference proteome</keyword>
<dbReference type="Gramene" id="OPUNC06G03000.2">
    <property type="protein sequence ID" value="OPUNC06G03000.2"/>
    <property type="gene ID" value="OPUNC06G03000"/>
</dbReference>
<dbReference type="PANTHER" id="PTHR46610">
    <property type="entry name" value="OS05G0181300 PROTEIN"/>
    <property type="match status" value="1"/>
</dbReference>
<proteinExistence type="predicted"/>
<dbReference type="Proteomes" id="UP000026962">
    <property type="component" value="Chromosome 6"/>
</dbReference>
<reference evidence="2" key="2">
    <citation type="submission" date="2018-05" db="EMBL/GenBank/DDBJ databases">
        <title>OpunRS2 (Oryza punctata Reference Sequence Version 2).</title>
        <authorList>
            <person name="Zhang J."/>
            <person name="Kudrna D."/>
            <person name="Lee S."/>
            <person name="Talag J."/>
            <person name="Welchert J."/>
            <person name="Wing R.A."/>
        </authorList>
    </citation>
    <scope>NUCLEOTIDE SEQUENCE [LARGE SCALE GENOMIC DNA]</scope>
</reference>
<keyword evidence="1" id="KW-0472">Membrane</keyword>
<dbReference type="Pfam" id="PF20100">
    <property type="entry name" value="DUF6490"/>
    <property type="match status" value="1"/>
</dbReference>
<evidence type="ECO:0000313" key="3">
    <source>
        <dbReference type="Proteomes" id="UP000026962"/>
    </source>
</evidence>
<dbReference type="HOGENOM" id="CLU_1572910_0_0_1"/>
<evidence type="ECO:0000256" key="1">
    <source>
        <dbReference type="SAM" id="Phobius"/>
    </source>
</evidence>
<feature type="transmembrane region" description="Helical" evidence="1">
    <location>
        <begin position="95"/>
        <end position="118"/>
    </location>
</feature>
<dbReference type="AlphaFoldDB" id="A0A0E0L7U1"/>
<sequence>MDFDRHGFLTKLGFTALTCNSVLAIYRSRGEPGTVAFVAGAYAAVVLLFHSLRRFELAGHADRGRIKAVVWILTTLLTGMFAARVAALMPWPVAAVVWGLSVATVLGGFFALFLTAVFTWKVAALMPLPVAAVWIMAADTVVDGFYGIFIHEEKYRLGNPHRYWFF</sequence>
<feature type="transmembrane region" description="Helical" evidence="1">
    <location>
        <begin position="34"/>
        <end position="52"/>
    </location>
</feature>
<organism evidence="2">
    <name type="scientific">Oryza punctata</name>
    <name type="common">Red rice</name>
    <dbReference type="NCBI Taxonomy" id="4537"/>
    <lineage>
        <taxon>Eukaryota</taxon>
        <taxon>Viridiplantae</taxon>
        <taxon>Streptophyta</taxon>
        <taxon>Embryophyta</taxon>
        <taxon>Tracheophyta</taxon>
        <taxon>Spermatophyta</taxon>
        <taxon>Magnoliopsida</taxon>
        <taxon>Liliopsida</taxon>
        <taxon>Poales</taxon>
        <taxon>Poaceae</taxon>
        <taxon>BOP clade</taxon>
        <taxon>Oryzoideae</taxon>
        <taxon>Oryzeae</taxon>
        <taxon>Oryzinae</taxon>
        <taxon>Oryza</taxon>
    </lineage>
</organism>
<protein>
    <submittedName>
        <fullName evidence="2">Uncharacterized protein</fullName>
    </submittedName>
</protein>
<dbReference type="PANTHER" id="PTHR46610:SF14">
    <property type="entry name" value="OS06G0146800 PROTEIN"/>
    <property type="match status" value="1"/>
</dbReference>
<accession>A0A0E0L7U1</accession>
<name>A0A0E0L7U1_ORYPU</name>
<evidence type="ECO:0000313" key="2">
    <source>
        <dbReference type="EnsemblPlants" id="OPUNC06G03000.2"/>
    </source>
</evidence>
<dbReference type="EnsemblPlants" id="OPUNC06G03000.2">
    <property type="protein sequence ID" value="OPUNC06G03000.2"/>
    <property type="gene ID" value="OPUNC06G03000"/>
</dbReference>
<feature type="transmembrane region" description="Helical" evidence="1">
    <location>
        <begin position="68"/>
        <end position="89"/>
    </location>
</feature>
<feature type="transmembrane region" description="Helical" evidence="1">
    <location>
        <begin position="130"/>
        <end position="150"/>
    </location>
</feature>
<reference evidence="2" key="1">
    <citation type="submission" date="2015-04" db="UniProtKB">
        <authorList>
            <consortium name="EnsemblPlants"/>
        </authorList>
    </citation>
    <scope>IDENTIFICATION</scope>
</reference>
<keyword evidence="1" id="KW-0812">Transmembrane</keyword>